<dbReference type="EMBL" id="JASBNA010000017">
    <property type="protein sequence ID" value="KAK7686417.1"/>
    <property type="molecule type" value="Genomic_DNA"/>
</dbReference>
<evidence type="ECO:0000256" key="1">
    <source>
        <dbReference type="ARBA" id="ARBA00004232"/>
    </source>
</evidence>
<dbReference type="PANTHER" id="PTHR12455">
    <property type="entry name" value="NUCLEOLAR COMPLEX PROTEIN 4"/>
    <property type="match status" value="1"/>
</dbReference>
<feature type="repeat" description="HEAT" evidence="5">
    <location>
        <begin position="107"/>
        <end position="145"/>
    </location>
</feature>
<comment type="caution">
    <text evidence="8">The sequence shown here is derived from an EMBL/GenBank/DDBJ whole genome shotgun (WGS) entry which is preliminary data.</text>
</comment>
<dbReference type="Proteomes" id="UP001385951">
    <property type="component" value="Unassembled WGS sequence"/>
</dbReference>
<organism evidence="8 9">
    <name type="scientific">Cerrena zonata</name>
    <dbReference type="NCBI Taxonomy" id="2478898"/>
    <lineage>
        <taxon>Eukaryota</taxon>
        <taxon>Fungi</taxon>
        <taxon>Dikarya</taxon>
        <taxon>Basidiomycota</taxon>
        <taxon>Agaricomycotina</taxon>
        <taxon>Agaricomycetes</taxon>
        <taxon>Polyporales</taxon>
        <taxon>Cerrenaceae</taxon>
        <taxon>Cerrena</taxon>
    </lineage>
</organism>
<reference evidence="8 9" key="1">
    <citation type="submission" date="2022-09" db="EMBL/GenBank/DDBJ databases">
        <authorList>
            <person name="Palmer J.M."/>
        </authorList>
    </citation>
    <scope>NUCLEOTIDE SEQUENCE [LARGE SCALE GENOMIC DNA]</scope>
    <source>
        <strain evidence="8 9">DSM 7382</strain>
    </source>
</reference>
<comment type="subcellular location">
    <subcellularLocation>
        <location evidence="1">Nucleus membrane</location>
        <topology evidence="1">Multi-pass membrane protein</topology>
    </subcellularLocation>
</comment>
<dbReference type="GO" id="GO:0031965">
    <property type="term" value="C:nuclear membrane"/>
    <property type="evidence" value="ECO:0007669"/>
    <property type="project" value="UniProtKB-SubCell"/>
</dbReference>
<proteinExistence type="inferred from homology"/>
<keyword evidence="4" id="KW-1133">Transmembrane helix</keyword>
<feature type="region of interest" description="Disordered" evidence="6">
    <location>
        <begin position="1"/>
        <end position="20"/>
    </location>
</feature>
<dbReference type="InterPro" id="IPR005612">
    <property type="entry name" value="CCAAT-binding_factor"/>
</dbReference>
<feature type="domain" description="CCAAT-binding factor" evidence="7">
    <location>
        <begin position="403"/>
        <end position="550"/>
    </location>
</feature>
<keyword evidence="4" id="KW-0472">Membrane</keyword>
<evidence type="ECO:0000256" key="4">
    <source>
        <dbReference type="ARBA" id="ARBA00022989"/>
    </source>
</evidence>
<dbReference type="InterPro" id="IPR021133">
    <property type="entry name" value="HEAT_type_2"/>
</dbReference>
<sequence length="623" mass="70618">MAPPSSLPNSHKKRRAEQQSGRIYASSIQQLEEQVTAAVASKGSLNPLADLLDIAQEATDPSSLTKALYALYRSFVTILTNGLLTNTPANEEARTVRTWVNDRLHEYTELLVSLLKDEDTTIRTSALKILLSIQKHLSSSLSKAESSSKPQPQFHISHFKRIVYGLLFCPPSPRSNSSHKRTKAESSSPKHDGKVELDVRDLFVEDYLSVHDDVRWFFLRESANLLSTWSKSEHPNAADNLLSFLESLTTFPTDSAELNSWLVEELGARPPKAKTSNAEDDEDETEEPEKTPNGEDEDDWRKFFEDEVTVEPKSTDPKKPSVRLHKLTIHQSVHSLASHRAMFTRTWLALLPLLSIGPSEQSKALTTRALNVMHRGVLPHLTRAILVMDWIANCVDYGGTVGLLALNGLFTLIKEYNLDYPSFYTRLYAFLDRDVLHVKHRARFFRLTELFLSSTLLPATLLASFVKRLARLSLTAPPAAIIMLIPFTYNILKKHPALMVMIHRAEDMASGESDPFNASEPNPTLTNAIESSLWELHTQRQHYHSSVSTLVRIFEEAFTKPSYSLEDFLDHTYTTLYETEAKRRIKKEPALAMEPTQKRWFITAETEEETTLVDRVDTLWSFS</sequence>
<feature type="compositionally biased region" description="Basic and acidic residues" evidence="6">
    <location>
        <begin position="288"/>
        <end position="300"/>
    </location>
</feature>
<dbReference type="AlphaFoldDB" id="A0AAW0G4H3"/>
<dbReference type="PROSITE" id="PS50077">
    <property type="entry name" value="HEAT_REPEAT"/>
    <property type="match status" value="1"/>
</dbReference>
<feature type="compositionally biased region" description="Acidic residues" evidence="6">
    <location>
        <begin position="278"/>
        <end position="287"/>
    </location>
</feature>
<evidence type="ECO:0000256" key="5">
    <source>
        <dbReference type="PROSITE-ProRule" id="PRU00103"/>
    </source>
</evidence>
<protein>
    <recommendedName>
        <fullName evidence="7">CCAAT-binding factor domain-containing protein</fullName>
    </recommendedName>
</protein>
<accession>A0AAW0G4H3</accession>
<evidence type="ECO:0000313" key="8">
    <source>
        <dbReference type="EMBL" id="KAK7686417.1"/>
    </source>
</evidence>
<evidence type="ECO:0000313" key="9">
    <source>
        <dbReference type="Proteomes" id="UP001385951"/>
    </source>
</evidence>
<name>A0AAW0G4H3_9APHY</name>
<dbReference type="InterPro" id="IPR027193">
    <property type="entry name" value="Noc4"/>
</dbReference>
<keyword evidence="3" id="KW-0812">Transmembrane</keyword>
<evidence type="ECO:0000256" key="2">
    <source>
        <dbReference type="ARBA" id="ARBA00007797"/>
    </source>
</evidence>
<dbReference type="InterPro" id="IPR016024">
    <property type="entry name" value="ARM-type_fold"/>
</dbReference>
<dbReference type="GO" id="GO:0042254">
    <property type="term" value="P:ribosome biogenesis"/>
    <property type="evidence" value="ECO:0007669"/>
    <property type="project" value="InterPro"/>
</dbReference>
<comment type="similarity">
    <text evidence="2">Belongs to the CBF/MAK21 family.</text>
</comment>
<dbReference type="PANTHER" id="PTHR12455:SF0">
    <property type="entry name" value="NUCLEOLAR COMPLEX PROTEIN 4 HOMOLOG"/>
    <property type="match status" value="1"/>
</dbReference>
<evidence type="ECO:0000256" key="3">
    <source>
        <dbReference type="ARBA" id="ARBA00022692"/>
    </source>
</evidence>
<evidence type="ECO:0000259" key="7">
    <source>
        <dbReference type="Pfam" id="PF03914"/>
    </source>
</evidence>
<feature type="region of interest" description="Disordered" evidence="6">
    <location>
        <begin position="267"/>
        <end position="300"/>
    </location>
</feature>
<dbReference type="SUPFAM" id="SSF48371">
    <property type="entry name" value="ARM repeat"/>
    <property type="match status" value="1"/>
</dbReference>
<evidence type="ECO:0000256" key="6">
    <source>
        <dbReference type="SAM" id="MobiDB-lite"/>
    </source>
</evidence>
<keyword evidence="9" id="KW-1185">Reference proteome</keyword>
<gene>
    <name evidence="8" type="ORF">QCA50_010641</name>
</gene>
<dbReference type="GO" id="GO:0032040">
    <property type="term" value="C:small-subunit processome"/>
    <property type="evidence" value="ECO:0007669"/>
    <property type="project" value="TreeGrafter"/>
</dbReference>
<dbReference type="GO" id="GO:0030692">
    <property type="term" value="C:Noc4p-Nop14p complex"/>
    <property type="evidence" value="ECO:0007669"/>
    <property type="project" value="TreeGrafter"/>
</dbReference>
<dbReference type="Pfam" id="PF03914">
    <property type="entry name" value="CBF"/>
    <property type="match status" value="1"/>
</dbReference>